<evidence type="ECO:0000313" key="10">
    <source>
        <dbReference type="Proteomes" id="UP000289738"/>
    </source>
</evidence>
<feature type="transmembrane region" description="Helical" evidence="8">
    <location>
        <begin position="49"/>
        <end position="70"/>
    </location>
</feature>
<dbReference type="STRING" id="3818.A0A444ZR65"/>
<evidence type="ECO:0000256" key="6">
    <source>
        <dbReference type="ARBA" id="ARBA00022989"/>
    </source>
</evidence>
<evidence type="ECO:0000256" key="3">
    <source>
        <dbReference type="ARBA" id="ARBA00022597"/>
    </source>
</evidence>
<sequence>MAGSTPEEPISVWKLVLVTSITVEIHLVNAVHIAWLIPIYVEFEIPDKWTSLVWLGVVSISVFHPLLSYYSNTYKLGWRHRSFLFAGAGAIAFLIIGFAKDIGYAFGDNLSEYTQHRALIIFGIGLWILQISIKCLLQRLS</sequence>
<evidence type="ECO:0000256" key="5">
    <source>
        <dbReference type="ARBA" id="ARBA00022847"/>
    </source>
</evidence>
<dbReference type="Proteomes" id="UP000289738">
    <property type="component" value="Chromosome B04"/>
</dbReference>
<dbReference type="GO" id="GO:0016020">
    <property type="term" value="C:membrane"/>
    <property type="evidence" value="ECO:0007669"/>
    <property type="project" value="UniProtKB-SubCell"/>
</dbReference>
<keyword evidence="5" id="KW-0769">Symport</keyword>
<protein>
    <submittedName>
        <fullName evidence="9">Uncharacterized protein</fullName>
    </submittedName>
</protein>
<keyword evidence="6 8" id="KW-1133">Transmembrane helix</keyword>
<dbReference type="EMBL" id="SDMP01000014">
    <property type="protein sequence ID" value="RYR16594.1"/>
    <property type="molecule type" value="Genomic_DNA"/>
</dbReference>
<dbReference type="AlphaFoldDB" id="A0A444ZR65"/>
<evidence type="ECO:0000256" key="4">
    <source>
        <dbReference type="ARBA" id="ARBA00022692"/>
    </source>
</evidence>
<proteinExistence type="predicted"/>
<keyword evidence="10" id="KW-1185">Reference proteome</keyword>
<dbReference type="PANTHER" id="PTHR19432">
    <property type="entry name" value="SUGAR TRANSPORTER"/>
    <property type="match status" value="1"/>
</dbReference>
<organism evidence="9 10">
    <name type="scientific">Arachis hypogaea</name>
    <name type="common">Peanut</name>
    <dbReference type="NCBI Taxonomy" id="3818"/>
    <lineage>
        <taxon>Eukaryota</taxon>
        <taxon>Viridiplantae</taxon>
        <taxon>Streptophyta</taxon>
        <taxon>Embryophyta</taxon>
        <taxon>Tracheophyta</taxon>
        <taxon>Spermatophyta</taxon>
        <taxon>Magnoliopsida</taxon>
        <taxon>eudicotyledons</taxon>
        <taxon>Gunneridae</taxon>
        <taxon>Pentapetalae</taxon>
        <taxon>rosids</taxon>
        <taxon>fabids</taxon>
        <taxon>Fabales</taxon>
        <taxon>Fabaceae</taxon>
        <taxon>Papilionoideae</taxon>
        <taxon>50 kb inversion clade</taxon>
        <taxon>dalbergioids sensu lato</taxon>
        <taxon>Dalbergieae</taxon>
        <taxon>Pterocarpus clade</taxon>
        <taxon>Arachis</taxon>
    </lineage>
</organism>
<evidence type="ECO:0000256" key="1">
    <source>
        <dbReference type="ARBA" id="ARBA00004141"/>
    </source>
</evidence>
<feature type="transmembrane region" description="Helical" evidence="8">
    <location>
        <begin position="12"/>
        <end position="37"/>
    </location>
</feature>
<evidence type="ECO:0000256" key="2">
    <source>
        <dbReference type="ARBA" id="ARBA00022448"/>
    </source>
</evidence>
<feature type="transmembrane region" description="Helical" evidence="8">
    <location>
        <begin position="119"/>
        <end position="137"/>
    </location>
</feature>
<accession>A0A444ZR65</accession>
<evidence type="ECO:0000313" key="9">
    <source>
        <dbReference type="EMBL" id="RYR16594.1"/>
    </source>
</evidence>
<name>A0A444ZR65_ARAHY</name>
<evidence type="ECO:0000256" key="7">
    <source>
        <dbReference type="ARBA" id="ARBA00023136"/>
    </source>
</evidence>
<comment type="subcellular location">
    <subcellularLocation>
        <location evidence="1">Membrane</location>
        <topology evidence="1">Multi-pass membrane protein</topology>
    </subcellularLocation>
</comment>
<dbReference type="GO" id="GO:0008506">
    <property type="term" value="F:sucrose:proton symporter activity"/>
    <property type="evidence" value="ECO:0007669"/>
    <property type="project" value="TreeGrafter"/>
</dbReference>
<feature type="transmembrane region" description="Helical" evidence="8">
    <location>
        <begin position="82"/>
        <end position="99"/>
    </location>
</feature>
<keyword evidence="3" id="KW-0762">Sugar transport</keyword>
<gene>
    <name evidence="9" type="ORF">Ahy_B04g073628</name>
</gene>
<dbReference type="PANTHER" id="PTHR19432:SF35">
    <property type="entry name" value="SOLUTE CARRIER FAMILY 45 MEMBER 3 ISOFORM X1"/>
    <property type="match status" value="1"/>
</dbReference>
<keyword evidence="2" id="KW-0813">Transport</keyword>
<reference evidence="9 10" key="1">
    <citation type="submission" date="2019-01" db="EMBL/GenBank/DDBJ databases">
        <title>Sequencing of cultivated peanut Arachis hypogaea provides insights into genome evolution and oil improvement.</title>
        <authorList>
            <person name="Chen X."/>
        </authorList>
    </citation>
    <scope>NUCLEOTIDE SEQUENCE [LARGE SCALE GENOMIC DNA]</scope>
    <source>
        <strain evidence="10">cv. Fuhuasheng</strain>
        <tissue evidence="9">Leaves</tissue>
    </source>
</reference>
<comment type="caution">
    <text evidence="9">The sequence shown here is derived from an EMBL/GenBank/DDBJ whole genome shotgun (WGS) entry which is preliminary data.</text>
</comment>
<evidence type="ECO:0000256" key="8">
    <source>
        <dbReference type="SAM" id="Phobius"/>
    </source>
</evidence>
<keyword evidence="4 8" id="KW-0812">Transmembrane</keyword>
<keyword evidence="7 8" id="KW-0472">Membrane</keyword>